<name>A0AAP0F7G4_9MAGN</name>
<dbReference type="EMBL" id="JBBNAE010000008">
    <property type="protein sequence ID" value="KAK9102069.1"/>
    <property type="molecule type" value="Genomic_DNA"/>
</dbReference>
<protein>
    <submittedName>
        <fullName evidence="2">Uncharacterized protein</fullName>
    </submittedName>
</protein>
<comment type="caution">
    <text evidence="2">The sequence shown here is derived from an EMBL/GenBank/DDBJ whole genome shotgun (WGS) entry which is preliminary data.</text>
</comment>
<accession>A0AAP0F7G4</accession>
<sequence length="119" mass="13362">MQARMDKKLTQAQLAQQCDGMDGATNTPVTKTFVTPDEEEIFDEEPKKASANENLTCVFSFEALFITEFNRLVDEAPLPIDSPFRRQIKNPGELKTTPDLEKLAFGAPTEQRSEHSRGD</sequence>
<dbReference type="AlphaFoldDB" id="A0AAP0F7G4"/>
<gene>
    <name evidence="2" type="ORF">Sjap_019323</name>
</gene>
<feature type="region of interest" description="Disordered" evidence="1">
    <location>
        <begin position="84"/>
        <end position="119"/>
    </location>
</feature>
<reference evidence="2 3" key="1">
    <citation type="submission" date="2024-01" db="EMBL/GenBank/DDBJ databases">
        <title>Genome assemblies of Stephania.</title>
        <authorList>
            <person name="Yang L."/>
        </authorList>
    </citation>
    <scope>NUCLEOTIDE SEQUENCE [LARGE SCALE GENOMIC DNA]</scope>
    <source>
        <strain evidence="2">QJT</strain>
        <tissue evidence="2">Leaf</tissue>
    </source>
</reference>
<feature type="region of interest" description="Disordered" evidence="1">
    <location>
        <begin position="1"/>
        <end position="29"/>
    </location>
</feature>
<organism evidence="2 3">
    <name type="scientific">Stephania japonica</name>
    <dbReference type="NCBI Taxonomy" id="461633"/>
    <lineage>
        <taxon>Eukaryota</taxon>
        <taxon>Viridiplantae</taxon>
        <taxon>Streptophyta</taxon>
        <taxon>Embryophyta</taxon>
        <taxon>Tracheophyta</taxon>
        <taxon>Spermatophyta</taxon>
        <taxon>Magnoliopsida</taxon>
        <taxon>Ranunculales</taxon>
        <taxon>Menispermaceae</taxon>
        <taxon>Menispermoideae</taxon>
        <taxon>Cissampelideae</taxon>
        <taxon>Stephania</taxon>
    </lineage>
</organism>
<proteinExistence type="predicted"/>
<evidence type="ECO:0000256" key="1">
    <source>
        <dbReference type="SAM" id="MobiDB-lite"/>
    </source>
</evidence>
<dbReference type="Proteomes" id="UP001417504">
    <property type="component" value="Unassembled WGS sequence"/>
</dbReference>
<evidence type="ECO:0000313" key="3">
    <source>
        <dbReference type="Proteomes" id="UP001417504"/>
    </source>
</evidence>
<evidence type="ECO:0000313" key="2">
    <source>
        <dbReference type="EMBL" id="KAK9102069.1"/>
    </source>
</evidence>
<keyword evidence="3" id="KW-1185">Reference proteome</keyword>